<dbReference type="RefSeq" id="XP_024702573.1">
    <property type="nucleotide sequence ID" value="XM_024854933.1"/>
</dbReference>
<dbReference type="GO" id="GO:0005634">
    <property type="term" value="C:nucleus"/>
    <property type="evidence" value="ECO:0007669"/>
    <property type="project" value="TreeGrafter"/>
</dbReference>
<evidence type="ECO:0000256" key="15">
    <source>
        <dbReference type="SAM" id="MobiDB-lite"/>
    </source>
</evidence>
<evidence type="ECO:0000256" key="2">
    <source>
        <dbReference type="ARBA" id="ARBA00009196"/>
    </source>
</evidence>
<dbReference type="FunFam" id="1.10.510.10:FF:000566">
    <property type="entry name" value="Serine/threonine-protein kinase rio2"/>
    <property type="match status" value="1"/>
</dbReference>
<keyword evidence="7" id="KW-0547">Nucleotide-binding</keyword>
<dbReference type="SMART" id="SM00090">
    <property type="entry name" value="RIO"/>
    <property type="match status" value="1"/>
</dbReference>
<dbReference type="EC" id="2.7.11.1" evidence="3"/>
<evidence type="ECO:0000256" key="12">
    <source>
        <dbReference type="ARBA" id="ARBA00048679"/>
    </source>
</evidence>
<dbReference type="InterPro" id="IPR000687">
    <property type="entry name" value="RIO_kinase"/>
</dbReference>
<feature type="compositionally biased region" description="Basic and acidic residues" evidence="15">
    <location>
        <begin position="345"/>
        <end position="360"/>
    </location>
</feature>
<dbReference type="Pfam" id="PF01163">
    <property type="entry name" value="RIO1"/>
    <property type="match status" value="2"/>
</dbReference>
<protein>
    <recommendedName>
        <fullName evidence="13">Serine/threonine-protein kinase RIO2</fullName>
        <ecNumber evidence="3">2.7.11.1</ecNumber>
    </recommendedName>
    <alternativeName>
        <fullName evidence="14">Serine/threonine-protein kinase rio2</fullName>
    </alternativeName>
</protein>
<keyword evidence="10" id="KW-0460">Magnesium</keyword>
<evidence type="ECO:0000313" key="17">
    <source>
        <dbReference type="EMBL" id="PLB47271.1"/>
    </source>
</evidence>
<dbReference type="AlphaFoldDB" id="A0A2I2G321"/>
<evidence type="ECO:0000256" key="8">
    <source>
        <dbReference type="ARBA" id="ARBA00022777"/>
    </source>
</evidence>
<feature type="compositionally biased region" description="Acidic residues" evidence="15">
    <location>
        <begin position="361"/>
        <end position="373"/>
    </location>
</feature>
<dbReference type="Gene3D" id="1.10.510.10">
    <property type="entry name" value="Transferase(Phosphotransferase) domain 1"/>
    <property type="match status" value="1"/>
</dbReference>
<evidence type="ECO:0000256" key="9">
    <source>
        <dbReference type="ARBA" id="ARBA00022840"/>
    </source>
</evidence>
<comment type="catalytic activity">
    <reaction evidence="12">
        <text>L-seryl-[protein] + ATP = O-phospho-L-seryl-[protein] + ADP + H(+)</text>
        <dbReference type="Rhea" id="RHEA:17989"/>
        <dbReference type="Rhea" id="RHEA-COMP:9863"/>
        <dbReference type="Rhea" id="RHEA-COMP:11604"/>
        <dbReference type="ChEBI" id="CHEBI:15378"/>
        <dbReference type="ChEBI" id="CHEBI:29999"/>
        <dbReference type="ChEBI" id="CHEBI:30616"/>
        <dbReference type="ChEBI" id="CHEBI:83421"/>
        <dbReference type="ChEBI" id="CHEBI:456216"/>
        <dbReference type="EC" id="2.7.11.1"/>
    </reaction>
</comment>
<dbReference type="SUPFAM" id="SSF46785">
    <property type="entry name" value="Winged helix' DNA-binding domain"/>
    <property type="match status" value="1"/>
</dbReference>
<keyword evidence="6" id="KW-0479">Metal-binding</keyword>
<dbReference type="GO" id="GO:0030688">
    <property type="term" value="C:preribosome, small subunit precursor"/>
    <property type="evidence" value="ECO:0007669"/>
    <property type="project" value="TreeGrafter"/>
</dbReference>
<feature type="compositionally biased region" description="Low complexity" evidence="15">
    <location>
        <begin position="374"/>
        <end position="385"/>
    </location>
</feature>
<name>A0A2I2G321_9EURO</name>
<dbReference type="GeneID" id="36562639"/>
<dbReference type="InterPro" id="IPR018934">
    <property type="entry name" value="RIO_dom"/>
</dbReference>
<dbReference type="GO" id="GO:0005524">
    <property type="term" value="F:ATP binding"/>
    <property type="evidence" value="ECO:0007669"/>
    <property type="project" value="UniProtKB-KW"/>
</dbReference>
<evidence type="ECO:0000256" key="5">
    <source>
        <dbReference type="ARBA" id="ARBA00022679"/>
    </source>
</evidence>
<dbReference type="GO" id="GO:0004674">
    <property type="term" value="F:protein serine/threonine kinase activity"/>
    <property type="evidence" value="ECO:0007669"/>
    <property type="project" value="UniProtKB-KW"/>
</dbReference>
<comment type="similarity">
    <text evidence="2">Belongs to the protein kinase superfamily. RIO-type Ser/Thr kinase family.</text>
</comment>
<evidence type="ECO:0000259" key="16">
    <source>
        <dbReference type="SMART" id="SM00090"/>
    </source>
</evidence>
<comment type="cofactor">
    <cofactor evidence="1">
        <name>Mg(2+)</name>
        <dbReference type="ChEBI" id="CHEBI:18420"/>
    </cofactor>
</comment>
<dbReference type="InterPro" id="IPR036388">
    <property type="entry name" value="WH-like_DNA-bd_sf"/>
</dbReference>
<comment type="catalytic activity">
    <reaction evidence="11">
        <text>L-threonyl-[protein] + ATP = O-phospho-L-threonyl-[protein] + ADP + H(+)</text>
        <dbReference type="Rhea" id="RHEA:46608"/>
        <dbReference type="Rhea" id="RHEA-COMP:11060"/>
        <dbReference type="Rhea" id="RHEA-COMP:11605"/>
        <dbReference type="ChEBI" id="CHEBI:15378"/>
        <dbReference type="ChEBI" id="CHEBI:30013"/>
        <dbReference type="ChEBI" id="CHEBI:30616"/>
        <dbReference type="ChEBI" id="CHEBI:61977"/>
        <dbReference type="ChEBI" id="CHEBI:456216"/>
        <dbReference type="EC" id="2.7.11.1"/>
    </reaction>
</comment>
<evidence type="ECO:0000256" key="10">
    <source>
        <dbReference type="ARBA" id="ARBA00022842"/>
    </source>
</evidence>
<dbReference type="InterPro" id="IPR030484">
    <property type="entry name" value="Rio2"/>
</dbReference>
<dbReference type="PANTHER" id="PTHR45852:SF1">
    <property type="entry name" value="SERINE_THREONINE-PROTEIN KINASE RIO2"/>
    <property type="match status" value="1"/>
</dbReference>
<feature type="compositionally biased region" description="Basic and acidic residues" evidence="15">
    <location>
        <begin position="389"/>
        <end position="410"/>
    </location>
</feature>
<dbReference type="GO" id="GO:0005829">
    <property type="term" value="C:cytosol"/>
    <property type="evidence" value="ECO:0007669"/>
    <property type="project" value="TreeGrafter"/>
</dbReference>
<feature type="domain" description="RIO kinase" evidence="16">
    <location>
        <begin position="66"/>
        <end position="310"/>
    </location>
</feature>
<evidence type="ECO:0000313" key="18">
    <source>
        <dbReference type="Proteomes" id="UP000234275"/>
    </source>
</evidence>
<dbReference type="VEuPathDB" id="FungiDB:P170DRAFT_511897"/>
<dbReference type="InterPro" id="IPR011009">
    <property type="entry name" value="Kinase-like_dom_sf"/>
</dbReference>
<dbReference type="Gene3D" id="3.30.200.20">
    <property type="entry name" value="Phosphorylase Kinase, domain 1"/>
    <property type="match status" value="1"/>
</dbReference>
<evidence type="ECO:0000256" key="6">
    <source>
        <dbReference type="ARBA" id="ARBA00022723"/>
    </source>
</evidence>
<keyword evidence="18" id="KW-1185">Reference proteome</keyword>
<evidence type="ECO:0000256" key="4">
    <source>
        <dbReference type="ARBA" id="ARBA00022527"/>
    </source>
</evidence>
<proteinExistence type="inferred from homology"/>
<gene>
    <name evidence="17" type="ORF">P170DRAFT_511897</name>
</gene>
<accession>A0A2I2G321</accession>
<dbReference type="InterPro" id="IPR036390">
    <property type="entry name" value="WH_DNA-bd_sf"/>
</dbReference>
<dbReference type="EMBL" id="MSFO01000006">
    <property type="protein sequence ID" value="PLB47271.1"/>
    <property type="molecule type" value="Genomic_DNA"/>
</dbReference>
<dbReference type="GO" id="GO:0030490">
    <property type="term" value="P:maturation of SSU-rRNA"/>
    <property type="evidence" value="ECO:0007669"/>
    <property type="project" value="TreeGrafter"/>
</dbReference>
<dbReference type="InterPro" id="IPR018935">
    <property type="entry name" value="RIO_kinase_CS"/>
</dbReference>
<dbReference type="STRING" id="1392250.A0A2I2G321"/>
<evidence type="ECO:0000256" key="3">
    <source>
        <dbReference type="ARBA" id="ARBA00012513"/>
    </source>
</evidence>
<dbReference type="InterPro" id="IPR015285">
    <property type="entry name" value="RIO2_wHTH_N"/>
</dbReference>
<feature type="region of interest" description="Disordered" evidence="15">
    <location>
        <begin position="345"/>
        <end position="417"/>
    </location>
</feature>
<dbReference type="PROSITE" id="PS01245">
    <property type="entry name" value="RIO1"/>
    <property type="match status" value="1"/>
</dbReference>
<dbReference type="GO" id="GO:0046872">
    <property type="term" value="F:metal ion binding"/>
    <property type="evidence" value="ECO:0007669"/>
    <property type="project" value="UniProtKB-KW"/>
</dbReference>
<dbReference type="SUPFAM" id="SSF56112">
    <property type="entry name" value="Protein kinase-like (PK-like)"/>
    <property type="match status" value="1"/>
</dbReference>
<organism evidence="17 18">
    <name type="scientific">Aspergillus steynii IBT 23096</name>
    <dbReference type="NCBI Taxonomy" id="1392250"/>
    <lineage>
        <taxon>Eukaryota</taxon>
        <taxon>Fungi</taxon>
        <taxon>Dikarya</taxon>
        <taxon>Ascomycota</taxon>
        <taxon>Pezizomycotina</taxon>
        <taxon>Eurotiomycetes</taxon>
        <taxon>Eurotiomycetidae</taxon>
        <taxon>Eurotiales</taxon>
        <taxon>Aspergillaceae</taxon>
        <taxon>Aspergillus</taxon>
        <taxon>Aspergillus subgen. Circumdati</taxon>
    </lineage>
</organism>
<keyword evidence="4" id="KW-0723">Serine/threonine-protein kinase</keyword>
<evidence type="ECO:0000256" key="7">
    <source>
        <dbReference type="ARBA" id="ARBA00022741"/>
    </source>
</evidence>
<dbReference type="Proteomes" id="UP000234275">
    <property type="component" value="Unassembled WGS sequence"/>
</dbReference>
<evidence type="ECO:0000256" key="11">
    <source>
        <dbReference type="ARBA" id="ARBA00047899"/>
    </source>
</evidence>
<dbReference type="FunFam" id="1.10.10.10:FF:000053">
    <property type="entry name" value="Serine/threonine-protein kinase RIO2"/>
    <property type="match status" value="1"/>
</dbReference>
<sequence>MKLDPKAIRYLTSEDFRVLSAVETGSRNHEVVPTPLIAQISGLRGGSGVHRAISNLAKTNLIAKVKNAKYDGYRLTYGGLDYLALNAHQKNKCIYSVGNQIGVGKESDIVVVANNQGTQRILKIHRLGRISFRSVKTNRDYLRNRSTGSWMYMSRLAAMKEYAFMKALRENGFSVPEPIAQNRHTIVMGLIDAFPLRQIAKVPRPAQLYSELMDMILKLARYGLIHGDFNEFNLLIKEEEDPEAKRKAPADAEDDENIKLTPVLIDFPQMVSVDHVNAEMYFDRDVNCVKRFFKRKFHFVSDEPGPFFADAKKQLRQNPGKRLDVDVEASGFSKKMARELEAYMKEVGADGDGEGSKEEGKDSEDEEEEEDDVQSGSEGEAAGDSSETEQPKESQADEVHDSAQKLEKLQVSESSAQ</sequence>
<dbReference type="Pfam" id="PF09202">
    <property type="entry name" value="Rio2_N"/>
    <property type="match status" value="1"/>
</dbReference>
<comment type="caution">
    <text evidence="17">The sequence shown here is derived from an EMBL/GenBank/DDBJ whole genome shotgun (WGS) entry which is preliminary data.</text>
</comment>
<dbReference type="PANTHER" id="PTHR45852">
    <property type="entry name" value="SER/THR-PROTEIN KINASE RIO2"/>
    <property type="match status" value="1"/>
</dbReference>
<keyword evidence="9" id="KW-0067">ATP-binding</keyword>
<evidence type="ECO:0000256" key="13">
    <source>
        <dbReference type="ARBA" id="ARBA00068353"/>
    </source>
</evidence>
<keyword evidence="5" id="KW-0808">Transferase</keyword>
<reference evidence="17 18" key="1">
    <citation type="submission" date="2016-12" db="EMBL/GenBank/DDBJ databases">
        <title>The genomes of Aspergillus section Nigri reveals drivers in fungal speciation.</title>
        <authorList>
            <consortium name="DOE Joint Genome Institute"/>
            <person name="Vesth T.C."/>
            <person name="Nybo J."/>
            <person name="Theobald S."/>
            <person name="Brandl J."/>
            <person name="Frisvad J.C."/>
            <person name="Nielsen K.F."/>
            <person name="Lyhne E.K."/>
            <person name="Kogle M.E."/>
            <person name="Kuo A."/>
            <person name="Riley R."/>
            <person name="Clum A."/>
            <person name="Nolan M."/>
            <person name="Lipzen A."/>
            <person name="Salamov A."/>
            <person name="Henrissat B."/>
            <person name="Wiebenga A."/>
            <person name="De Vries R.P."/>
            <person name="Grigoriev I.V."/>
            <person name="Mortensen U.H."/>
            <person name="Andersen M.R."/>
            <person name="Baker S.E."/>
        </authorList>
    </citation>
    <scope>NUCLEOTIDE SEQUENCE [LARGE SCALE GENOMIC DNA]</scope>
    <source>
        <strain evidence="17 18">IBT 23096</strain>
    </source>
</reference>
<dbReference type="OrthoDB" id="10258631at2759"/>
<evidence type="ECO:0000256" key="14">
    <source>
        <dbReference type="ARBA" id="ARBA00068837"/>
    </source>
</evidence>
<dbReference type="FunFam" id="3.30.200.20:FF:000052">
    <property type="entry name" value="Serine/threonine-protein kinase RIO2"/>
    <property type="match status" value="1"/>
</dbReference>
<keyword evidence="8 17" id="KW-0418">Kinase</keyword>
<evidence type="ECO:0000256" key="1">
    <source>
        <dbReference type="ARBA" id="ARBA00001946"/>
    </source>
</evidence>
<dbReference type="CDD" id="cd05144">
    <property type="entry name" value="RIO2_C"/>
    <property type="match status" value="1"/>
</dbReference>
<dbReference type="Gene3D" id="1.10.10.10">
    <property type="entry name" value="Winged helix-like DNA-binding domain superfamily/Winged helix DNA-binding domain"/>
    <property type="match status" value="1"/>
</dbReference>